<protein>
    <submittedName>
        <fullName evidence="11">DNA polymerase III subunit beta</fullName>
    </submittedName>
</protein>
<comment type="caution">
    <text evidence="11">The sequence shown here is derived from an EMBL/GenBank/DDBJ whole genome shotgun (WGS) entry which is preliminary data.</text>
</comment>
<dbReference type="GO" id="GO:0005524">
    <property type="term" value="F:ATP binding"/>
    <property type="evidence" value="ECO:0007669"/>
    <property type="project" value="UniProtKB-KW"/>
</dbReference>
<keyword evidence="4" id="KW-0548">Nucleotidyltransferase</keyword>
<comment type="cofactor">
    <cofactor evidence="1">
        <name>Mg(2+)</name>
        <dbReference type="ChEBI" id="CHEBI:18420"/>
    </cofactor>
</comment>
<dbReference type="InterPro" id="IPR002934">
    <property type="entry name" value="Polymerase_NTP_transf_dom"/>
</dbReference>
<accession>A0A0N1F7B0</accession>
<evidence type="ECO:0000256" key="1">
    <source>
        <dbReference type="ARBA" id="ARBA00001946"/>
    </source>
</evidence>
<evidence type="ECO:0000256" key="3">
    <source>
        <dbReference type="ARBA" id="ARBA00022679"/>
    </source>
</evidence>
<keyword evidence="5" id="KW-0479">Metal-binding</keyword>
<dbReference type="GO" id="GO:0046872">
    <property type="term" value="F:metal ion binding"/>
    <property type="evidence" value="ECO:0007669"/>
    <property type="project" value="UniProtKB-KW"/>
</dbReference>
<evidence type="ECO:0000256" key="4">
    <source>
        <dbReference type="ARBA" id="ARBA00022695"/>
    </source>
</evidence>
<evidence type="ECO:0000256" key="9">
    <source>
        <dbReference type="ARBA" id="ARBA00038276"/>
    </source>
</evidence>
<dbReference type="GO" id="GO:0016779">
    <property type="term" value="F:nucleotidyltransferase activity"/>
    <property type="evidence" value="ECO:0007669"/>
    <property type="project" value="UniProtKB-KW"/>
</dbReference>
<dbReference type="PANTHER" id="PTHR33571:SF12">
    <property type="entry name" value="BSL3053 PROTEIN"/>
    <property type="match status" value="1"/>
</dbReference>
<dbReference type="SUPFAM" id="SSF81301">
    <property type="entry name" value="Nucleotidyltransferase"/>
    <property type="match status" value="1"/>
</dbReference>
<proteinExistence type="inferred from homology"/>
<dbReference type="Pfam" id="PF01909">
    <property type="entry name" value="NTP_transf_2"/>
    <property type="match status" value="1"/>
</dbReference>
<dbReference type="AlphaFoldDB" id="A0A0N1F7B0"/>
<keyword evidence="2" id="KW-1277">Toxin-antitoxin system</keyword>
<dbReference type="PANTHER" id="PTHR33571">
    <property type="entry name" value="SSL8005 PROTEIN"/>
    <property type="match status" value="1"/>
</dbReference>
<organism evidence="11 12">
    <name type="scientific">Bosea vaviloviae</name>
    <dbReference type="NCBI Taxonomy" id="1526658"/>
    <lineage>
        <taxon>Bacteria</taxon>
        <taxon>Pseudomonadati</taxon>
        <taxon>Pseudomonadota</taxon>
        <taxon>Alphaproteobacteria</taxon>
        <taxon>Hyphomicrobiales</taxon>
        <taxon>Boseaceae</taxon>
        <taxon>Bosea</taxon>
    </lineage>
</organism>
<comment type="similarity">
    <text evidence="9">Belongs to the MntA antitoxin family.</text>
</comment>
<dbReference type="InterPro" id="IPR052038">
    <property type="entry name" value="Type-VII_TA_antitoxin"/>
</dbReference>
<evidence type="ECO:0000256" key="7">
    <source>
        <dbReference type="ARBA" id="ARBA00022840"/>
    </source>
</evidence>
<keyword evidence="3" id="KW-0808">Transferase</keyword>
<gene>
    <name evidence="11" type="ORF">AE618_08425</name>
</gene>
<evidence type="ECO:0000313" key="11">
    <source>
        <dbReference type="EMBL" id="KPH81730.1"/>
    </source>
</evidence>
<dbReference type="CDD" id="cd05403">
    <property type="entry name" value="NT_KNTase_like"/>
    <property type="match status" value="1"/>
</dbReference>
<evidence type="ECO:0000259" key="10">
    <source>
        <dbReference type="Pfam" id="PF01909"/>
    </source>
</evidence>
<keyword evidence="7" id="KW-0067">ATP-binding</keyword>
<evidence type="ECO:0000313" key="12">
    <source>
        <dbReference type="Proteomes" id="UP000037822"/>
    </source>
</evidence>
<evidence type="ECO:0000256" key="8">
    <source>
        <dbReference type="ARBA" id="ARBA00022842"/>
    </source>
</evidence>
<keyword evidence="8" id="KW-0460">Magnesium</keyword>
<dbReference type="PATRIC" id="fig|1526658.3.peg.2368"/>
<keyword evidence="6" id="KW-0547">Nucleotide-binding</keyword>
<feature type="domain" description="Polymerase nucleotidyl transferase" evidence="10">
    <location>
        <begin position="22"/>
        <end position="96"/>
    </location>
</feature>
<keyword evidence="12" id="KW-1185">Reference proteome</keyword>
<evidence type="ECO:0000256" key="2">
    <source>
        <dbReference type="ARBA" id="ARBA00022649"/>
    </source>
</evidence>
<dbReference type="OrthoDB" id="559450at2"/>
<dbReference type="Proteomes" id="UP000037822">
    <property type="component" value="Unassembled WGS sequence"/>
</dbReference>
<reference evidence="11 12" key="1">
    <citation type="submission" date="2015-07" db="EMBL/GenBank/DDBJ databases">
        <title>Whole genome sequencing of Bosea vaviloviae isolated from cave pool.</title>
        <authorList>
            <person name="Tan N.E.H."/>
            <person name="Lee Y.P."/>
            <person name="Gan H.M."/>
            <person name="Barton H."/>
            <person name="Savka M.A."/>
        </authorList>
    </citation>
    <scope>NUCLEOTIDE SEQUENCE [LARGE SCALE GENOMIC DNA]</scope>
    <source>
        <strain evidence="11 12">SD260</strain>
    </source>
</reference>
<name>A0A0N1F7B0_9HYPH</name>
<evidence type="ECO:0000256" key="5">
    <source>
        <dbReference type="ARBA" id="ARBA00022723"/>
    </source>
</evidence>
<dbReference type="EMBL" id="LGSZ01000028">
    <property type="protein sequence ID" value="KPH81730.1"/>
    <property type="molecule type" value="Genomic_DNA"/>
</dbReference>
<sequence>MTRDQATFELARRADALRARGAEAAFLFGSTARDEAGDDSDLDVFIDVLPGRKFSLIDLAGMHAFLVEELGTEIDLTTRKSLHPKLRDRIESEAVRIF</sequence>
<dbReference type="InterPro" id="IPR043519">
    <property type="entry name" value="NT_sf"/>
</dbReference>
<dbReference type="Gene3D" id="3.30.460.10">
    <property type="entry name" value="Beta Polymerase, domain 2"/>
    <property type="match status" value="1"/>
</dbReference>
<evidence type="ECO:0000256" key="6">
    <source>
        <dbReference type="ARBA" id="ARBA00022741"/>
    </source>
</evidence>
<dbReference type="RefSeq" id="WP_054208570.1">
    <property type="nucleotide sequence ID" value="NZ_LGSZ01000028.1"/>
</dbReference>